<organism evidence="1 2">
    <name type="scientific">Neophaeococcomyces mojaviensis</name>
    <dbReference type="NCBI Taxonomy" id="3383035"/>
    <lineage>
        <taxon>Eukaryota</taxon>
        <taxon>Fungi</taxon>
        <taxon>Dikarya</taxon>
        <taxon>Ascomycota</taxon>
        <taxon>Pezizomycotina</taxon>
        <taxon>Eurotiomycetes</taxon>
        <taxon>Chaetothyriomycetidae</taxon>
        <taxon>Chaetothyriales</taxon>
        <taxon>Chaetothyriales incertae sedis</taxon>
        <taxon>Neophaeococcomyces</taxon>
    </lineage>
</organism>
<gene>
    <name evidence="1" type="ORF">H2198_008974</name>
</gene>
<dbReference type="EMBL" id="JAPDRQ010000236">
    <property type="protein sequence ID" value="KAJ9651795.1"/>
    <property type="molecule type" value="Genomic_DNA"/>
</dbReference>
<evidence type="ECO:0000313" key="1">
    <source>
        <dbReference type="EMBL" id="KAJ9651795.1"/>
    </source>
</evidence>
<keyword evidence="2" id="KW-1185">Reference proteome</keyword>
<accession>A0ACC2ZVS8</accession>
<name>A0ACC2ZVS8_9EURO</name>
<proteinExistence type="predicted"/>
<sequence>MPSRSTVIRWLAENEAFRNQYARARELQADTLAEEILDIADKAVLGERLKKDGKGKVLERQTGDMVERSKLMIDARKWYAGKLQPKKYGERPVSAQLAGSPEQELVEAIGSFQHDPLGYVLFNFPWGVKGGPLDGKKLRAWQRRRLEKIGNRLQAGAADAGEVIRQAVGSGHGIGKSALVAMLIKWAFDTFEDTRGVVTANTDIQLRTKTWAELSKWHEISLTKDWATLTATALISNAPGHDKTWRIDAVPWSQNNTEAFAGLHNEGRRILLVFDEASAIADKVWEVAEGALTDQGTEIIWAAFGNTTRNTGRFRECFRRFKASWDTEQIDSRTVEGVNLVEAERMVRDYGEDSDVVKVRIRGLFPSMSARQFIAEADVAAAYGRHLRPEQYSWAPKILTLDPAWEGDDELVIGLRQGLAYRQLRTLAKNDNDMAVAAILAQLEDEHQADAVFVDGGFGTGIVSAGRTMGRDWRLVWFSGESGDQGCLNKRAEMWKACRDWLKEGGAIPEDPQLRDELQAPETVPRLDGKLQMESKKDMKRRGLPSPNRADALVLSFAYPVMPRPRFPDGSPMEHRDHADQQAGEPYNPLS</sequence>
<reference evidence="1" key="1">
    <citation type="submission" date="2022-10" db="EMBL/GenBank/DDBJ databases">
        <title>Culturing micro-colonial fungi from biological soil crusts in the Mojave desert and describing Neophaeococcomyces mojavensis, and introducing the new genera and species Taxawa tesnikishii.</title>
        <authorList>
            <person name="Kurbessoian T."/>
            <person name="Stajich J.E."/>
        </authorList>
    </citation>
    <scope>NUCLEOTIDE SEQUENCE</scope>
    <source>
        <strain evidence="1">JES_112</strain>
    </source>
</reference>
<dbReference type="Proteomes" id="UP001172386">
    <property type="component" value="Unassembled WGS sequence"/>
</dbReference>
<evidence type="ECO:0000313" key="2">
    <source>
        <dbReference type="Proteomes" id="UP001172386"/>
    </source>
</evidence>
<protein>
    <submittedName>
        <fullName evidence="1">Uncharacterized protein</fullName>
    </submittedName>
</protein>
<comment type="caution">
    <text evidence="1">The sequence shown here is derived from an EMBL/GenBank/DDBJ whole genome shotgun (WGS) entry which is preliminary data.</text>
</comment>